<keyword evidence="1" id="KW-0472">Membrane</keyword>
<keyword evidence="1" id="KW-1133">Transmembrane helix</keyword>
<comment type="caution">
    <text evidence="2">The sequence shown here is derived from an EMBL/GenBank/DDBJ whole genome shotgun (WGS) entry which is preliminary data.</text>
</comment>
<gene>
    <name evidence="2" type="ORF">BDD14_0192</name>
</gene>
<proteinExistence type="predicted"/>
<evidence type="ECO:0000313" key="3">
    <source>
        <dbReference type="Proteomes" id="UP000292958"/>
    </source>
</evidence>
<dbReference type="OrthoDB" id="8438075at2"/>
<name>A0A4Q7YNC9_9BACT</name>
<dbReference type="Proteomes" id="UP000292958">
    <property type="component" value="Unassembled WGS sequence"/>
</dbReference>
<dbReference type="InterPro" id="IPR027948">
    <property type="entry name" value="DUF4436"/>
</dbReference>
<evidence type="ECO:0000313" key="2">
    <source>
        <dbReference type="EMBL" id="RZU38890.1"/>
    </source>
</evidence>
<feature type="transmembrane region" description="Helical" evidence="1">
    <location>
        <begin position="6"/>
        <end position="24"/>
    </location>
</feature>
<dbReference type="RefSeq" id="WP_130417180.1">
    <property type="nucleotide sequence ID" value="NZ_SHKW01000001.1"/>
</dbReference>
<keyword evidence="3" id="KW-1185">Reference proteome</keyword>
<accession>A0A4Q7YNC9</accession>
<dbReference type="AlphaFoldDB" id="A0A4Q7YNC9"/>
<evidence type="ECO:0000256" key="1">
    <source>
        <dbReference type="SAM" id="Phobius"/>
    </source>
</evidence>
<organism evidence="2 3">
    <name type="scientific">Edaphobacter modestus</name>
    <dbReference type="NCBI Taxonomy" id="388466"/>
    <lineage>
        <taxon>Bacteria</taxon>
        <taxon>Pseudomonadati</taxon>
        <taxon>Acidobacteriota</taxon>
        <taxon>Terriglobia</taxon>
        <taxon>Terriglobales</taxon>
        <taxon>Acidobacteriaceae</taxon>
        <taxon>Edaphobacter</taxon>
    </lineage>
</organism>
<dbReference type="EMBL" id="SHKW01000001">
    <property type="protein sequence ID" value="RZU38890.1"/>
    <property type="molecule type" value="Genomic_DNA"/>
</dbReference>
<protein>
    <submittedName>
        <fullName evidence="2">Uncharacterized protein DUF4436</fullName>
    </submittedName>
</protein>
<sequence length="224" mass="24822">MWSKTTILQGLVIFLVVVAYFAVLSHNLHESERRSLQLKSETREANHVLVSIRIVNVDTSAGEMTARIRLLLAGSLAKDEVTPAADLKLLLNSSRGTQEVEFLKGRRLSLIEAVFPLDGNESKYPFDSYESNIWMLITTPTHARQTQVQPGNDEQEKKEQANASGQLVVGAAALQRSEPVPIRLELSASVPRMRFQGKIASASLSQPKSTFDGLVCDRHCYSCQ</sequence>
<reference evidence="2 3" key="1">
    <citation type="submission" date="2019-02" db="EMBL/GenBank/DDBJ databases">
        <title>Genomic Encyclopedia of Archaeal and Bacterial Type Strains, Phase II (KMG-II): from individual species to whole genera.</title>
        <authorList>
            <person name="Goeker M."/>
        </authorList>
    </citation>
    <scope>NUCLEOTIDE SEQUENCE [LARGE SCALE GENOMIC DNA]</scope>
    <source>
        <strain evidence="2 3">DSM 18101</strain>
    </source>
</reference>
<dbReference type="Pfam" id="PF14494">
    <property type="entry name" value="DUF4436"/>
    <property type="match status" value="1"/>
</dbReference>
<keyword evidence="1" id="KW-0812">Transmembrane</keyword>